<organism evidence="1 2">
    <name type="scientific">Cetraspora pellucida</name>
    <dbReference type="NCBI Taxonomy" id="1433469"/>
    <lineage>
        <taxon>Eukaryota</taxon>
        <taxon>Fungi</taxon>
        <taxon>Fungi incertae sedis</taxon>
        <taxon>Mucoromycota</taxon>
        <taxon>Glomeromycotina</taxon>
        <taxon>Glomeromycetes</taxon>
        <taxon>Diversisporales</taxon>
        <taxon>Gigasporaceae</taxon>
        <taxon>Cetraspora</taxon>
    </lineage>
</organism>
<keyword evidence="2" id="KW-1185">Reference proteome</keyword>
<protein>
    <submittedName>
        <fullName evidence="1">8514_t:CDS:1</fullName>
    </submittedName>
</protein>
<sequence>MPKVNKSTLLNEFEDRISFFIDQTTVKNTKRSTTNLLKKFNDHCKEYVLDSNINVISDQKQLDSNLVRFFSYAKCADKEEYSVNSVLSAIVTFQCYITKKSTLKEINLHDKQQFSTLNTLLNGKIKWLSTKCKDTPWGLFNRVFFFNALFIALREGEHYFLKKDHFQKHQDEDKHVGEKRLGTYLRYIIIASGIDIFNHRITNQKGCKTTIQLLKSFGASDYECIAITRHKSQTGFQQYERSKNNIQINKLGDLSRMIILDANYNNLQDQVNLLLTKKAILTTSTATITQATSATPTFQTAKKILQ</sequence>
<name>A0A9N9KA28_9GLOM</name>
<evidence type="ECO:0000313" key="1">
    <source>
        <dbReference type="EMBL" id="CAG8816717.1"/>
    </source>
</evidence>
<proteinExistence type="predicted"/>
<reference evidence="1" key="1">
    <citation type="submission" date="2021-06" db="EMBL/GenBank/DDBJ databases">
        <authorList>
            <person name="Kallberg Y."/>
            <person name="Tangrot J."/>
            <person name="Rosling A."/>
        </authorList>
    </citation>
    <scope>NUCLEOTIDE SEQUENCE</scope>
    <source>
        <strain evidence="1">FL966</strain>
    </source>
</reference>
<dbReference type="AlphaFoldDB" id="A0A9N9KA28"/>
<comment type="caution">
    <text evidence="1">The sequence shown here is derived from an EMBL/GenBank/DDBJ whole genome shotgun (WGS) entry which is preliminary data.</text>
</comment>
<accession>A0A9N9KA28</accession>
<evidence type="ECO:0000313" key="2">
    <source>
        <dbReference type="Proteomes" id="UP000789759"/>
    </source>
</evidence>
<dbReference type="OrthoDB" id="2449280at2759"/>
<feature type="non-terminal residue" evidence="1">
    <location>
        <position position="306"/>
    </location>
</feature>
<dbReference type="EMBL" id="CAJVQA010044613">
    <property type="protein sequence ID" value="CAG8816717.1"/>
    <property type="molecule type" value="Genomic_DNA"/>
</dbReference>
<gene>
    <name evidence="1" type="ORF">CPELLU_LOCUS19269</name>
</gene>
<dbReference type="Proteomes" id="UP000789759">
    <property type="component" value="Unassembled WGS sequence"/>
</dbReference>